<reference evidence="1" key="1">
    <citation type="submission" date="2020-04" db="EMBL/GenBank/DDBJ databases">
        <authorList>
            <person name="Chiriac C."/>
            <person name="Salcher M."/>
            <person name="Ghai R."/>
            <person name="Kavagutti S V."/>
        </authorList>
    </citation>
    <scope>NUCLEOTIDE SEQUENCE</scope>
</reference>
<dbReference type="EMBL" id="LR796483">
    <property type="protein sequence ID" value="CAB4148091.1"/>
    <property type="molecule type" value="Genomic_DNA"/>
</dbReference>
<proteinExistence type="predicted"/>
<gene>
    <name evidence="1" type="ORF">UFOVP431_106</name>
</gene>
<organism evidence="1">
    <name type="scientific">uncultured Caudovirales phage</name>
    <dbReference type="NCBI Taxonomy" id="2100421"/>
    <lineage>
        <taxon>Viruses</taxon>
        <taxon>Duplodnaviria</taxon>
        <taxon>Heunggongvirae</taxon>
        <taxon>Uroviricota</taxon>
        <taxon>Caudoviricetes</taxon>
        <taxon>Peduoviridae</taxon>
        <taxon>Maltschvirus</taxon>
        <taxon>Maltschvirus maltsch</taxon>
    </lineage>
</organism>
<protein>
    <submittedName>
        <fullName evidence="1">Uncharacterized protein</fullName>
    </submittedName>
</protein>
<sequence length="34" mass="3453">MASSSSTRKRGSTGAWISATEIDVVVGQEGVGLD</sequence>
<name>A0A6J5MPV3_9CAUD</name>
<accession>A0A6J5MPV3</accession>
<evidence type="ECO:0000313" key="1">
    <source>
        <dbReference type="EMBL" id="CAB4148091.1"/>
    </source>
</evidence>